<reference evidence="4" key="2">
    <citation type="submission" date="2017-01" db="EMBL/GenBank/DDBJ databases">
        <authorList>
            <person name="Poblete-Castro I."/>
        </authorList>
    </citation>
    <scope>NUCLEOTIDE SEQUENCE [LARGE SCALE GENOMIC DNA]</scope>
    <source>
        <strain evidence="4">DSM 18361 / CCUG 53116 / MT1</strain>
    </source>
</reference>
<evidence type="ECO:0000313" key="4">
    <source>
        <dbReference type="Proteomes" id="UP000186756"/>
    </source>
</evidence>
<reference evidence="3 5" key="1">
    <citation type="submission" date="2016-10" db="EMBL/GenBank/DDBJ databases">
        <authorList>
            <person name="de Groot N.N."/>
        </authorList>
    </citation>
    <scope>NUCLEOTIDE SEQUENCE [LARGE SCALE GENOMIC DNA]</scope>
    <source>
        <strain evidence="3 5">BS3776</strain>
    </source>
</reference>
<reference evidence="1 6" key="4">
    <citation type="submission" date="2019-09" db="EMBL/GenBank/DDBJ databases">
        <title>Draft genome sequences of 48 bacterial type strains from the CCUG.</title>
        <authorList>
            <person name="Tunovic T."/>
            <person name="Pineiro-Iglesias B."/>
            <person name="Unosson C."/>
            <person name="Inganas E."/>
            <person name="Ohlen M."/>
            <person name="Cardew S."/>
            <person name="Jensie-Markopoulos S."/>
            <person name="Salva-Serra F."/>
            <person name="Jaen-Luchoro D."/>
            <person name="Karlsson R."/>
            <person name="Svensson-Stadler L."/>
            <person name="Chun J."/>
            <person name="Moore E."/>
        </authorList>
    </citation>
    <scope>NUCLEOTIDE SEQUENCE [LARGE SCALE GENOMIC DNA]</scope>
    <source>
        <strain evidence="1 6">CCUG 53116</strain>
    </source>
</reference>
<accession>A0A1H0JDH3</accession>
<dbReference type="RefSeq" id="WP_075948106.1">
    <property type="nucleotide sequence ID" value="NZ_LT629709.1"/>
</dbReference>
<reference evidence="2" key="3">
    <citation type="submission" date="2017-01" db="EMBL/GenBank/DDBJ databases">
        <authorList>
            <person name="Mah S.A."/>
            <person name="Swanson W.J."/>
            <person name="Moy G.W."/>
            <person name="Vacquier V.D."/>
        </authorList>
    </citation>
    <scope>NUCLEOTIDE SEQUENCE [LARGE SCALE GENOMIC DNA]</scope>
    <source>
        <strain evidence="2">MT1</strain>
    </source>
</reference>
<dbReference type="Proteomes" id="UP000186756">
    <property type="component" value="Unassembled WGS sequence"/>
</dbReference>
<sequence length="269" mass="30711">MAIINNPKSQPVIEMTACIRDACDDYKHYIEFILEPAKEELEAKVRNNEVLLHQAFGVNLIVAHSVDYLQAIRSAAAVKENRKDLVKSFDEKFAVSGAYLSNRKMELIDAINNAIKHIRVDPLRYKSLGERYGQISFQSLVEDEGRVLCHLENYRFDYCRVVLLPALRALANWEFSSAESVLRFAQGEVTIEHWSYSDTYDPLDPSTAIDRMIEICSSPCKNCEEEADACRCSQYVFAGDEGRFEPLYSPSEGEFEELMDHISPSYNRA</sequence>
<evidence type="ECO:0000313" key="5">
    <source>
        <dbReference type="Proteomes" id="UP000198549"/>
    </source>
</evidence>
<keyword evidence="4" id="KW-1185">Reference proteome</keyword>
<dbReference type="AlphaFoldDB" id="A0A1H0JDH3"/>
<evidence type="ECO:0000313" key="1">
    <source>
        <dbReference type="EMBL" id="KAB0483815.1"/>
    </source>
</evidence>
<proteinExistence type="predicted"/>
<dbReference type="EMBL" id="LT629709">
    <property type="protein sequence ID" value="SDO41642.1"/>
    <property type="molecule type" value="Genomic_DNA"/>
</dbReference>
<evidence type="ECO:0000313" key="2">
    <source>
        <dbReference type="EMBL" id="OLU00878.1"/>
    </source>
</evidence>
<evidence type="ECO:0000313" key="3">
    <source>
        <dbReference type="EMBL" id="SDO41642.1"/>
    </source>
</evidence>
<dbReference type="Proteomes" id="UP000460142">
    <property type="component" value="Unassembled WGS sequence"/>
</dbReference>
<dbReference type="Proteomes" id="UP000198549">
    <property type="component" value="Chromosome I"/>
</dbReference>
<dbReference type="OrthoDB" id="6886106at2"/>
<dbReference type="EMBL" id="VZPS01000013">
    <property type="protein sequence ID" value="KAB0483815.1"/>
    <property type="molecule type" value="Genomic_DNA"/>
</dbReference>
<organism evidence="3 5">
    <name type="scientific">Pseudomonas reinekei</name>
    <dbReference type="NCBI Taxonomy" id="395598"/>
    <lineage>
        <taxon>Bacteria</taxon>
        <taxon>Pseudomonadati</taxon>
        <taxon>Pseudomonadota</taxon>
        <taxon>Gammaproteobacteria</taxon>
        <taxon>Pseudomonadales</taxon>
        <taxon>Pseudomonadaceae</taxon>
        <taxon>Pseudomonas</taxon>
    </lineage>
</organism>
<name>A0A1H0JDH3_PSERE</name>
<dbReference type="EMBL" id="MSTQ01000013">
    <property type="protein sequence ID" value="OLU00878.1"/>
    <property type="molecule type" value="Genomic_DNA"/>
</dbReference>
<gene>
    <name evidence="2" type="ORF">BVK86_20325</name>
    <name evidence="1" type="ORF">F7R15_19370</name>
    <name evidence="3" type="ORF">SAMN04490202_0820</name>
</gene>
<protein>
    <submittedName>
        <fullName evidence="3">Uncharacterized protein</fullName>
    </submittedName>
</protein>
<evidence type="ECO:0000313" key="6">
    <source>
        <dbReference type="Proteomes" id="UP000460142"/>
    </source>
</evidence>